<dbReference type="PANTHER" id="PTHR37302">
    <property type="entry name" value="SLR1116 PROTEIN"/>
    <property type="match status" value="1"/>
</dbReference>
<dbReference type="OrthoDB" id="9811413at2"/>
<organism evidence="4 5">
    <name type="scientific">Saccharibacillus brassicae</name>
    <dbReference type="NCBI Taxonomy" id="2583377"/>
    <lineage>
        <taxon>Bacteria</taxon>
        <taxon>Bacillati</taxon>
        <taxon>Bacillota</taxon>
        <taxon>Bacilli</taxon>
        <taxon>Bacillales</taxon>
        <taxon>Paenibacillaceae</taxon>
        <taxon>Saccharibacillus</taxon>
    </lineage>
</organism>
<protein>
    <submittedName>
        <fullName evidence="4">Damage-inducible protein DinB</fullName>
    </submittedName>
</protein>
<dbReference type="KEGG" id="saca:FFV09_05395"/>
<feature type="binding site" evidence="3">
    <location>
        <position position="119"/>
    </location>
    <ligand>
        <name>a divalent metal cation</name>
        <dbReference type="ChEBI" id="CHEBI:60240"/>
    </ligand>
</feature>
<gene>
    <name evidence="4" type="ORF">FFV09_05395</name>
</gene>
<proteinExistence type="inferred from homology"/>
<evidence type="ECO:0000256" key="3">
    <source>
        <dbReference type="PIRSR" id="PIRSR607837-1"/>
    </source>
</evidence>
<dbReference type="Gene3D" id="1.20.120.450">
    <property type="entry name" value="dinb family like domain"/>
    <property type="match status" value="1"/>
</dbReference>
<dbReference type="Proteomes" id="UP000316968">
    <property type="component" value="Chromosome"/>
</dbReference>
<feature type="binding site" evidence="3">
    <location>
        <position position="123"/>
    </location>
    <ligand>
        <name>a divalent metal cation</name>
        <dbReference type="ChEBI" id="CHEBI:60240"/>
    </ligand>
</feature>
<evidence type="ECO:0000313" key="4">
    <source>
        <dbReference type="EMBL" id="QDH20344.1"/>
    </source>
</evidence>
<evidence type="ECO:0000313" key="5">
    <source>
        <dbReference type="Proteomes" id="UP000316968"/>
    </source>
</evidence>
<dbReference type="SUPFAM" id="SSF109854">
    <property type="entry name" value="DinB/YfiT-like putative metalloenzymes"/>
    <property type="match status" value="1"/>
</dbReference>
<evidence type="ECO:0000256" key="1">
    <source>
        <dbReference type="ARBA" id="ARBA00008635"/>
    </source>
</evidence>
<dbReference type="EMBL" id="CP041217">
    <property type="protein sequence ID" value="QDH20344.1"/>
    <property type="molecule type" value="Genomic_DNA"/>
</dbReference>
<dbReference type="Pfam" id="PF05163">
    <property type="entry name" value="DinB"/>
    <property type="match status" value="1"/>
</dbReference>
<accession>A0A4Y6UTE7</accession>
<dbReference type="InterPro" id="IPR034660">
    <property type="entry name" value="DinB/YfiT-like"/>
</dbReference>
<dbReference type="InterPro" id="IPR007837">
    <property type="entry name" value="DinB"/>
</dbReference>
<feature type="binding site" evidence="3">
    <location>
        <position position="37"/>
    </location>
    <ligand>
        <name>a divalent metal cation</name>
        <dbReference type="ChEBI" id="CHEBI:60240"/>
    </ligand>
</feature>
<dbReference type="RefSeq" id="WP_141446774.1">
    <property type="nucleotide sequence ID" value="NZ_CP041217.1"/>
</dbReference>
<reference evidence="4 5" key="1">
    <citation type="submission" date="2019-06" db="EMBL/GenBank/DDBJ databases">
        <title>Saccharibacillus brassicae sp. nov., an endophytic bacterium isolated from Chinese cabbage seeds (Brassica pekinensis).</title>
        <authorList>
            <person name="Jiang L."/>
            <person name="Lee J."/>
            <person name="Kim S.W."/>
        </authorList>
    </citation>
    <scope>NUCLEOTIDE SEQUENCE [LARGE SCALE GENOMIC DNA]</scope>
    <source>
        <strain evidence="5">KCTC 43072 / ATSA2</strain>
    </source>
</reference>
<dbReference type="GO" id="GO:0046872">
    <property type="term" value="F:metal ion binding"/>
    <property type="evidence" value="ECO:0007669"/>
    <property type="project" value="UniProtKB-KW"/>
</dbReference>
<keyword evidence="5" id="KW-1185">Reference proteome</keyword>
<evidence type="ECO:0000256" key="2">
    <source>
        <dbReference type="ARBA" id="ARBA00022723"/>
    </source>
</evidence>
<keyword evidence="2 3" id="KW-0479">Metal-binding</keyword>
<sequence length="148" mass="16826">MSIIRDLFRHLDWANQTMLDALRQQEVGGKPLILFSHLLHAERVWLARLEGTDSSRLAIWSDVEISYCAELMERNARDFAALLDDPAASDPARVVAYANSRGTTFTNTVGDILTHVALHGQYHRGQINARLREDGHNPVNVDYITFRR</sequence>
<name>A0A4Y6UTE7_SACBS</name>
<comment type="similarity">
    <text evidence="1">Belongs to the DinB family.</text>
</comment>
<dbReference type="PANTHER" id="PTHR37302:SF3">
    <property type="entry name" value="DAMAGE-INDUCIBLE PROTEIN DINB"/>
    <property type="match status" value="1"/>
</dbReference>
<dbReference type="AlphaFoldDB" id="A0A4Y6UTE7"/>